<proteinExistence type="inferred from homology"/>
<dbReference type="AlphaFoldDB" id="I4EDA2"/>
<evidence type="ECO:0000313" key="3">
    <source>
        <dbReference type="EMBL" id="CCF82664.1"/>
    </source>
</evidence>
<gene>
    <name evidence="3" type="ORF">NITHO_1420004</name>
</gene>
<reference evidence="3 4" key="1">
    <citation type="journal article" date="2012" name="ISME J.">
        <title>Nitrification expanded: discovery, physiology and genomics of a nitrite-oxidizing bacterium from the phylum Chloroflexi.</title>
        <authorList>
            <person name="Sorokin D.Y."/>
            <person name="Lucker S."/>
            <person name="Vejmelkova D."/>
            <person name="Kostrikina N.A."/>
            <person name="Kleerebezem R."/>
            <person name="Rijpstra W.I."/>
            <person name="Damste J.S."/>
            <person name="Le Paslier D."/>
            <person name="Muyzer G."/>
            <person name="Wagner M."/>
            <person name="van Loosdrecht M.C."/>
            <person name="Daims H."/>
        </authorList>
    </citation>
    <scope>NUCLEOTIDE SEQUENCE [LARGE SCALE GENOMIC DNA]</scope>
    <source>
        <strain evidence="4">none</strain>
    </source>
</reference>
<dbReference type="PANTHER" id="PTHR30041:SF4">
    <property type="entry name" value="ARSENATE REDUCTASE"/>
    <property type="match status" value="1"/>
</dbReference>
<protein>
    <submittedName>
        <fullName evidence="3">Arsenate reductase-like protein</fullName>
    </submittedName>
</protein>
<dbReference type="PROSITE" id="PS51353">
    <property type="entry name" value="ARSC"/>
    <property type="match status" value="1"/>
</dbReference>
<dbReference type="SUPFAM" id="SSF52833">
    <property type="entry name" value="Thioredoxin-like"/>
    <property type="match status" value="1"/>
</dbReference>
<sequence>MRDELADVLARAGLTPHDALSKRSRAYKDLGLAGRTVSDDELLDLMIAEPTLLRRPLVIGEKGSTLGFDRKRLEELTRE</sequence>
<dbReference type="Proteomes" id="UP000004221">
    <property type="component" value="Unassembled WGS sequence"/>
</dbReference>
<keyword evidence="4" id="KW-1185">Reference proteome</keyword>
<evidence type="ECO:0000256" key="1">
    <source>
        <dbReference type="ARBA" id="ARBA00007198"/>
    </source>
</evidence>
<evidence type="ECO:0000256" key="2">
    <source>
        <dbReference type="PROSITE-ProRule" id="PRU01282"/>
    </source>
</evidence>
<comment type="similarity">
    <text evidence="1 2">Belongs to the ArsC family.</text>
</comment>
<dbReference type="InterPro" id="IPR036249">
    <property type="entry name" value="Thioredoxin-like_sf"/>
</dbReference>
<organism evidence="3 4">
    <name type="scientific">Nitrolancea hollandica Lb</name>
    <dbReference type="NCBI Taxonomy" id="1129897"/>
    <lineage>
        <taxon>Bacteria</taxon>
        <taxon>Pseudomonadati</taxon>
        <taxon>Thermomicrobiota</taxon>
        <taxon>Thermomicrobia</taxon>
        <taxon>Sphaerobacterales</taxon>
        <taxon>Sphaerobacterineae</taxon>
        <taxon>Sphaerobacteraceae</taxon>
        <taxon>Nitrolancea</taxon>
    </lineage>
</organism>
<dbReference type="PANTHER" id="PTHR30041">
    <property type="entry name" value="ARSENATE REDUCTASE"/>
    <property type="match status" value="1"/>
</dbReference>
<dbReference type="EMBL" id="CAGS01000049">
    <property type="protein sequence ID" value="CCF82664.1"/>
    <property type="molecule type" value="Genomic_DNA"/>
</dbReference>
<dbReference type="Pfam" id="PF03960">
    <property type="entry name" value="ArsC"/>
    <property type="match status" value="1"/>
</dbReference>
<comment type="caution">
    <text evidence="3">The sequence shown here is derived from an EMBL/GenBank/DDBJ whole genome shotgun (WGS) entry which is preliminary data.</text>
</comment>
<dbReference type="Gene3D" id="3.40.30.10">
    <property type="entry name" value="Glutaredoxin"/>
    <property type="match status" value="1"/>
</dbReference>
<accession>I4EDA2</accession>
<evidence type="ECO:0000313" key="4">
    <source>
        <dbReference type="Proteomes" id="UP000004221"/>
    </source>
</evidence>
<dbReference type="InterPro" id="IPR006660">
    <property type="entry name" value="Arsenate_reductase-like"/>
</dbReference>
<name>I4EDA2_9BACT</name>